<reference evidence="1 2" key="1">
    <citation type="submission" date="2016-09" db="EMBL/GenBank/DDBJ databases">
        <title>Extensive genetic diversity and differential bi-allelic expression allows diatom success in the polar Southern Ocean.</title>
        <authorList>
            <consortium name="DOE Joint Genome Institute"/>
            <person name="Mock T."/>
            <person name="Otillar R.P."/>
            <person name="Strauss J."/>
            <person name="Dupont C."/>
            <person name="Frickenhaus S."/>
            <person name="Maumus F."/>
            <person name="Mcmullan M."/>
            <person name="Sanges R."/>
            <person name="Schmutz J."/>
            <person name="Toseland A."/>
            <person name="Valas R."/>
            <person name="Veluchamy A."/>
            <person name="Ward B.J."/>
            <person name="Allen A."/>
            <person name="Barry K."/>
            <person name="Falciatore A."/>
            <person name="Ferrante M."/>
            <person name="Fortunato A.E."/>
            <person name="Gloeckner G."/>
            <person name="Gruber A."/>
            <person name="Hipkin R."/>
            <person name="Janech M."/>
            <person name="Kroth P."/>
            <person name="Leese F."/>
            <person name="Lindquist E."/>
            <person name="Lyon B.R."/>
            <person name="Martin J."/>
            <person name="Mayer C."/>
            <person name="Parker M."/>
            <person name="Quesneville H."/>
            <person name="Raymond J."/>
            <person name="Uhlig C."/>
            <person name="Valentin K.U."/>
            <person name="Worden A.Z."/>
            <person name="Armbrust E.V."/>
            <person name="Bowler C."/>
            <person name="Green B."/>
            <person name="Moulton V."/>
            <person name="Van Oosterhout C."/>
            <person name="Grigoriev I."/>
        </authorList>
    </citation>
    <scope>NUCLEOTIDE SEQUENCE [LARGE SCALE GENOMIC DNA]</scope>
    <source>
        <strain evidence="1 2">CCMP1102</strain>
    </source>
</reference>
<name>A0A1E7EYF2_9STRA</name>
<keyword evidence="2" id="KW-1185">Reference proteome</keyword>
<dbReference type="EMBL" id="KV784370">
    <property type="protein sequence ID" value="OEU10835.1"/>
    <property type="molecule type" value="Genomic_DNA"/>
</dbReference>
<evidence type="ECO:0000313" key="1">
    <source>
        <dbReference type="EMBL" id="OEU10835.1"/>
    </source>
</evidence>
<evidence type="ECO:0000313" key="2">
    <source>
        <dbReference type="Proteomes" id="UP000095751"/>
    </source>
</evidence>
<dbReference type="KEGG" id="fcy:FRACYDRAFT_263723"/>
<organism evidence="1 2">
    <name type="scientific">Fragilariopsis cylindrus CCMP1102</name>
    <dbReference type="NCBI Taxonomy" id="635003"/>
    <lineage>
        <taxon>Eukaryota</taxon>
        <taxon>Sar</taxon>
        <taxon>Stramenopiles</taxon>
        <taxon>Ochrophyta</taxon>
        <taxon>Bacillariophyta</taxon>
        <taxon>Bacillariophyceae</taxon>
        <taxon>Bacillariophycidae</taxon>
        <taxon>Bacillariales</taxon>
        <taxon>Bacillariaceae</taxon>
        <taxon>Fragilariopsis</taxon>
    </lineage>
</organism>
<sequence>MDANNNQLLSVDLVGNGDQLYPNGTLITLDFHCRNENDEVVDAHRINDEGVDAHRIKDGIIINYGRFNSTTNCSDCDSCDCRHAKATRREWNYKVEFNFDGCESCSGLISESILKDYLSENNESFIIKKHFGELIKRNFIDVEDFEVDWDMFCKDFERMPCIANINIANEKNYNYFNCSYDVQVDANLSLLFLVMITGCKDRNLIRKLLTKNSSAVNDHSMSGYMVDNELIQNNNFYKDFMDAAPDSFLTIDPAILRLLLKSTENKKLICFGGDDHGDDDHEIIEMIDDYVSGEEYDGLYPVIRFLQRQDSDENNRAFLIIPQVKVILEESLYVVSKLLGEVYKHGVQHVLLSHGIGSAVSEDVLRFAKIQFESKNTKEIFNSTFFVFSTTDNRDDHSNHCRMTLLGLMFKSLNEDNRGGFLWYMNIYMKNRSDHDDSILSLVNSVLDDVLPTSTPSNNYLSYWTNFWSVFKDDEWKNDNNCSVSGQSKDHQHPLLIAIRHEHKYEIIVDIVNKDPTILASFDNHENLPPFALVAARRSYINSNNANNPGHDDEIYTNDLSKTYELLRTNPYVIVSMNTTNSALLLSRPHKRAWKSIDANEESKL</sequence>
<protein>
    <submittedName>
        <fullName evidence="1">Uncharacterized protein</fullName>
    </submittedName>
</protein>
<dbReference type="AlphaFoldDB" id="A0A1E7EYF2"/>
<dbReference type="InParanoid" id="A0A1E7EYF2"/>
<dbReference type="Proteomes" id="UP000095751">
    <property type="component" value="Unassembled WGS sequence"/>
</dbReference>
<proteinExistence type="predicted"/>
<gene>
    <name evidence="1" type="ORF">FRACYDRAFT_263723</name>
</gene>
<accession>A0A1E7EYF2</accession>